<reference evidence="2" key="1">
    <citation type="journal article" date="2019" name="Int. J. Syst. Evol. Microbiol.">
        <title>The Global Catalogue of Microorganisms (GCM) 10K type strain sequencing project: providing services to taxonomists for standard genome sequencing and annotation.</title>
        <authorList>
            <consortium name="The Broad Institute Genomics Platform"/>
            <consortium name="The Broad Institute Genome Sequencing Center for Infectious Disease"/>
            <person name="Wu L."/>
            <person name="Ma J."/>
        </authorList>
    </citation>
    <scope>NUCLEOTIDE SEQUENCE [LARGE SCALE GENOMIC DNA]</scope>
    <source>
        <strain evidence="2">KCTC 52042</strain>
    </source>
</reference>
<name>A0ABW5JH10_9BACT</name>
<accession>A0ABW5JH10</accession>
<dbReference type="RefSeq" id="WP_390298141.1">
    <property type="nucleotide sequence ID" value="NZ_JBHULI010000002.1"/>
</dbReference>
<keyword evidence="2" id="KW-1185">Reference proteome</keyword>
<organism evidence="1 2">
    <name type="scientific">Gracilimonas halophila</name>
    <dbReference type="NCBI Taxonomy" id="1834464"/>
    <lineage>
        <taxon>Bacteria</taxon>
        <taxon>Pseudomonadati</taxon>
        <taxon>Balneolota</taxon>
        <taxon>Balneolia</taxon>
        <taxon>Balneolales</taxon>
        <taxon>Balneolaceae</taxon>
        <taxon>Gracilimonas</taxon>
    </lineage>
</organism>
<dbReference type="Proteomes" id="UP001597460">
    <property type="component" value="Unassembled WGS sequence"/>
</dbReference>
<gene>
    <name evidence="1" type="ORF">ACFSVN_02560</name>
</gene>
<sequence length="87" mass="10119">MITLHKKKDHINSDKLESRLEDLVIAFKREIHAENEAGLPYIVEDGIVYKTEEEIEEWMIELTAELNWQRSLSGDGCYIDPEKGKIC</sequence>
<evidence type="ECO:0000313" key="1">
    <source>
        <dbReference type="EMBL" id="MFD2531322.1"/>
    </source>
</evidence>
<comment type="caution">
    <text evidence="1">The sequence shown here is derived from an EMBL/GenBank/DDBJ whole genome shotgun (WGS) entry which is preliminary data.</text>
</comment>
<evidence type="ECO:0000313" key="2">
    <source>
        <dbReference type="Proteomes" id="UP001597460"/>
    </source>
</evidence>
<proteinExistence type="predicted"/>
<dbReference type="EMBL" id="JBHULI010000002">
    <property type="protein sequence ID" value="MFD2531322.1"/>
    <property type="molecule type" value="Genomic_DNA"/>
</dbReference>
<protein>
    <submittedName>
        <fullName evidence="1">Uncharacterized protein</fullName>
    </submittedName>
</protein>